<keyword evidence="1" id="KW-0472">Membrane</keyword>
<accession>A0A8J3GKK5</accession>
<feature type="transmembrane region" description="Helical" evidence="1">
    <location>
        <begin position="85"/>
        <end position="107"/>
    </location>
</feature>
<keyword evidence="1" id="KW-1133">Transmembrane helix</keyword>
<dbReference type="Pfam" id="PF05656">
    <property type="entry name" value="DUF805"/>
    <property type="match status" value="1"/>
</dbReference>
<protein>
    <submittedName>
        <fullName evidence="2">DUF805 domain-containing protein</fullName>
    </submittedName>
</protein>
<feature type="transmembrane region" description="Helical" evidence="1">
    <location>
        <begin position="52"/>
        <end position="73"/>
    </location>
</feature>
<keyword evidence="3" id="KW-1185">Reference proteome</keyword>
<reference evidence="2" key="2">
    <citation type="submission" date="2020-09" db="EMBL/GenBank/DDBJ databases">
        <authorList>
            <person name="Sun Q."/>
            <person name="Kim S."/>
        </authorList>
    </citation>
    <scope>NUCLEOTIDE SEQUENCE</scope>
    <source>
        <strain evidence="2">KCTC 42249</strain>
    </source>
</reference>
<dbReference type="PANTHER" id="PTHR34980">
    <property type="entry name" value="INNER MEMBRANE PROTEIN-RELATED-RELATED"/>
    <property type="match status" value="1"/>
</dbReference>
<dbReference type="Proteomes" id="UP000630142">
    <property type="component" value="Unassembled WGS sequence"/>
</dbReference>
<gene>
    <name evidence="2" type="ORF">GCM10016234_20930</name>
</gene>
<feature type="transmembrane region" description="Helical" evidence="1">
    <location>
        <begin position="20"/>
        <end position="40"/>
    </location>
</feature>
<evidence type="ECO:0000313" key="2">
    <source>
        <dbReference type="EMBL" id="GHD14874.1"/>
    </source>
</evidence>
<sequence>MMGNDASILWLFFGFKGRISRMAFLLGGLAMVVVTMFVLYRVNIAEQLARGLDFWTTILAVVVFVSLWCQAALAAKRLHDMDQPGLWAVSMFVPILNFFAFLALCFLKGTPGANRFGPAPNLPG</sequence>
<dbReference type="RefSeq" id="WP_189503604.1">
    <property type="nucleotide sequence ID" value="NZ_BMZQ01000002.1"/>
</dbReference>
<organism evidence="2 3">
    <name type="scientific">Tianweitania populi</name>
    <dbReference type="NCBI Taxonomy" id="1607949"/>
    <lineage>
        <taxon>Bacteria</taxon>
        <taxon>Pseudomonadati</taxon>
        <taxon>Pseudomonadota</taxon>
        <taxon>Alphaproteobacteria</taxon>
        <taxon>Hyphomicrobiales</taxon>
        <taxon>Phyllobacteriaceae</taxon>
        <taxon>Tianweitania</taxon>
    </lineage>
</organism>
<dbReference type="InterPro" id="IPR008523">
    <property type="entry name" value="DUF805"/>
</dbReference>
<evidence type="ECO:0000313" key="3">
    <source>
        <dbReference type="Proteomes" id="UP000630142"/>
    </source>
</evidence>
<reference evidence="2" key="1">
    <citation type="journal article" date="2014" name="Int. J. Syst. Evol. Microbiol.">
        <title>Complete genome sequence of Corynebacterium casei LMG S-19264T (=DSM 44701T), isolated from a smear-ripened cheese.</title>
        <authorList>
            <consortium name="US DOE Joint Genome Institute (JGI-PGF)"/>
            <person name="Walter F."/>
            <person name="Albersmeier A."/>
            <person name="Kalinowski J."/>
            <person name="Ruckert C."/>
        </authorList>
    </citation>
    <scope>NUCLEOTIDE SEQUENCE</scope>
    <source>
        <strain evidence="2">KCTC 42249</strain>
    </source>
</reference>
<comment type="caution">
    <text evidence="2">The sequence shown here is derived from an EMBL/GenBank/DDBJ whole genome shotgun (WGS) entry which is preliminary data.</text>
</comment>
<dbReference type="PANTHER" id="PTHR34980:SF3">
    <property type="entry name" value="BLR8105 PROTEIN"/>
    <property type="match status" value="1"/>
</dbReference>
<dbReference type="AlphaFoldDB" id="A0A8J3GKK5"/>
<dbReference type="GO" id="GO:0005886">
    <property type="term" value="C:plasma membrane"/>
    <property type="evidence" value="ECO:0007669"/>
    <property type="project" value="TreeGrafter"/>
</dbReference>
<keyword evidence="1" id="KW-0812">Transmembrane</keyword>
<name>A0A8J3GKK5_9HYPH</name>
<evidence type="ECO:0000256" key="1">
    <source>
        <dbReference type="SAM" id="Phobius"/>
    </source>
</evidence>
<proteinExistence type="predicted"/>
<dbReference type="EMBL" id="BMZQ01000002">
    <property type="protein sequence ID" value="GHD14874.1"/>
    <property type="molecule type" value="Genomic_DNA"/>
</dbReference>